<dbReference type="InterPro" id="IPR045607">
    <property type="entry name" value="DUF6452"/>
</dbReference>
<accession>A0A9D2KTD6</accession>
<proteinExistence type="predicted"/>
<dbReference type="PROSITE" id="PS51257">
    <property type="entry name" value="PROKAR_LIPOPROTEIN"/>
    <property type="match status" value="1"/>
</dbReference>
<dbReference type="Proteomes" id="UP000823862">
    <property type="component" value="Unassembled WGS sequence"/>
</dbReference>
<gene>
    <name evidence="2" type="ORF">H9950_02340</name>
</gene>
<reference evidence="2" key="1">
    <citation type="journal article" date="2021" name="PeerJ">
        <title>Extensive microbial diversity within the chicken gut microbiome revealed by metagenomics and culture.</title>
        <authorList>
            <person name="Gilroy R."/>
            <person name="Ravi A."/>
            <person name="Getino M."/>
            <person name="Pursley I."/>
            <person name="Horton D.L."/>
            <person name="Alikhan N.F."/>
            <person name="Baker D."/>
            <person name="Gharbi K."/>
            <person name="Hall N."/>
            <person name="Watson M."/>
            <person name="Adriaenssens E.M."/>
            <person name="Foster-Nyarko E."/>
            <person name="Jarju S."/>
            <person name="Secka A."/>
            <person name="Antonio M."/>
            <person name="Oren A."/>
            <person name="Chaudhuri R.R."/>
            <person name="La Ragione R."/>
            <person name="Hildebrand F."/>
            <person name="Pallen M.J."/>
        </authorList>
    </citation>
    <scope>NUCLEOTIDE SEQUENCE</scope>
    <source>
        <strain evidence="2">ChiHjej12B11-9795</strain>
    </source>
</reference>
<reference evidence="2" key="2">
    <citation type="submission" date="2021-04" db="EMBL/GenBank/DDBJ databases">
        <authorList>
            <person name="Gilroy R."/>
        </authorList>
    </citation>
    <scope>NUCLEOTIDE SEQUENCE</scope>
    <source>
        <strain evidence="2">ChiHjej12B11-9795</strain>
    </source>
</reference>
<keyword evidence="1" id="KW-0732">Signal</keyword>
<dbReference type="EMBL" id="DWZI01000012">
    <property type="protein sequence ID" value="HJA85036.1"/>
    <property type="molecule type" value="Genomic_DNA"/>
</dbReference>
<protein>
    <submittedName>
        <fullName evidence="2">Calcium-binding protein P</fullName>
    </submittedName>
</protein>
<dbReference type="Pfam" id="PF20050">
    <property type="entry name" value="DUF6452"/>
    <property type="match status" value="1"/>
</dbReference>
<feature type="chain" id="PRO_5038645978" evidence="1">
    <location>
        <begin position="29"/>
        <end position="162"/>
    </location>
</feature>
<evidence type="ECO:0000313" key="2">
    <source>
        <dbReference type="EMBL" id="HJA85036.1"/>
    </source>
</evidence>
<feature type="signal peptide" evidence="1">
    <location>
        <begin position="1"/>
        <end position="28"/>
    </location>
</feature>
<name>A0A9D2KTD6_9BACE</name>
<sequence length="162" mass="18698">MRQLIRIIFGSLLLCVFIGFTASCSEEADCSMAERPMMNCNLYTLDRDGYAIRDTLDSLTVTAWGTDSIIVNNQQDVRNLTLPLRYTADSTVLVFRYSRNTTDTVIIRHTNTPYFLSMDCGYQMQQSINEVLHTRHRLDSIYITSNEADIYGQENIKLFYIH</sequence>
<evidence type="ECO:0000256" key="1">
    <source>
        <dbReference type="SAM" id="SignalP"/>
    </source>
</evidence>
<dbReference type="AlphaFoldDB" id="A0A9D2KTD6"/>
<evidence type="ECO:0000313" key="3">
    <source>
        <dbReference type="Proteomes" id="UP000823862"/>
    </source>
</evidence>
<comment type="caution">
    <text evidence="2">The sequence shown here is derived from an EMBL/GenBank/DDBJ whole genome shotgun (WGS) entry which is preliminary data.</text>
</comment>
<organism evidence="2 3">
    <name type="scientific">Candidatus Bacteroides avicola</name>
    <dbReference type="NCBI Taxonomy" id="2838468"/>
    <lineage>
        <taxon>Bacteria</taxon>
        <taxon>Pseudomonadati</taxon>
        <taxon>Bacteroidota</taxon>
        <taxon>Bacteroidia</taxon>
        <taxon>Bacteroidales</taxon>
        <taxon>Bacteroidaceae</taxon>
        <taxon>Bacteroides</taxon>
    </lineage>
</organism>